<accession>A0A8J5CCW2</accession>
<name>A0A8J5CCW2_ZINOF</name>
<reference evidence="2 3" key="1">
    <citation type="submission" date="2020-08" db="EMBL/GenBank/DDBJ databases">
        <title>Plant Genome Project.</title>
        <authorList>
            <person name="Zhang R.-G."/>
        </authorList>
    </citation>
    <scope>NUCLEOTIDE SEQUENCE [LARGE SCALE GENOMIC DNA]</scope>
    <source>
        <tissue evidence="2">Rhizome</tissue>
    </source>
</reference>
<proteinExistence type="predicted"/>
<evidence type="ECO:0000256" key="1">
    <source>
        <dbReference type="SAM" id="MobiDB-lite"/>
    </source>
</evidence>
<protein>
    <submittedName>
        <fullName evidence="2">Uncharacterized protein</fullName>
    </submittedName>
</protein>
<sequence>MYSFLLRRRVLLPHSSRHTCRNVLLPPSSKSPPSSFLIRRVAPSATKIHNRNENPRSSSRFRREQNRRFRRPSSTPPPLRDSATLRFLGLQVLLTTDAPAASSRLVERS</sequence>
<keyword evidence="3" id="KW-1185">Reference proteome</keyword>
<evidence type="ECO:0000313" key="3">
    <source>
        <dbReference type="Proteomes" id="UP000734854"/>
    </source>
</evidence>
<dbReference type="EMBL" id="JACMSC010000020">
    <property type="protein sequence ID" value="KAG6471369.1"/>
    <property type="molecule type" value="Genomic_DNA"/>
</dbReference>
<feature type="region of interest" description="Disordered" evidence="1">
    <location>
        <begin position="42"/>
        <end position="82"/>
    </location>
</feature>
<evidence type="ECO:0000313" key="2">
    <source>
        <dbReference type="EMBL" id="KAG6471369.1"/>
    </source>
</evidence>
<gene>
    <name evidence="2" type="ORF">ZIOFF_068810</name>
</gene>
<dbReference type="AlphaFoldDB" id="A0A8J5CCW2"/>
<organism evidence="2 3">
    <name type="scientific">Zingiber officinale</name>
    <name type="common">Ginger</name>
    <name type="synonym">Amomum zingiber</name>
    <dbReference type="NCBI Taxonomy" id="94328"/>
    <lineage>
        <taxon>Eukaryota</taxon>
        <taxon>Viridiplantae</taxon>
        <taxon>Streptophyta</taxon>
        <taxon>Embryophyta</taxon>
        <taxon>Tracheophyta</taxon>
        <taxon>Spermatophyta</taxon>
        <taxon>Magnoliopsida</taxon>
        <taxon>Liliopsida</taxon>
        <taxon>Zingiberales</taxon>
        <taxon>Zingiberaceae</taxon>
        <taxon>Zingiber</taxon>
    </lineage>
</organism>
<dbReference type="Proteomes" id="UP000734854">
    <property type="component" value="Unassembled WGS sequence"/>
</dbReference>
<comment type="caution">
    <text evidence="2">The sequence shown here is derived from an EMBL/GenBank/DDBJ whole genome shotgun (WGS) entry which is preliminary data.</text>
</comment>